<name>T1GYL7_MEGSC</name>
<dbReference type="EnsemblMetazoa" id="MESCA008950-RA">
    <property type="protein sequence ID" value="MESCA008950-PA"/>
    <property type="gene ID" value="MESCA008950"/>
</dbReference>
<dbReference type="AlphaFoldDB" id="T1GYL7"/>
<dbReference type="HOGENOM" id="CLU_2592488_0_0_1"/>
<organism evidence="1 2">
    <name type="scientific">Megaselia scalaris</name>
    <name type="common">Humpbacked fly</name>
    <name type="synonym">Phora scalaris</name>
    <dbReference type="NCBI Taxonomy" id="36166"/>
    <lineage>
        <taxon>Eukaryota</taxon>
        <taxon>Metazoa</taxon>
        <taxon>Ecdysozoa</taxon>
        <taxon>Arthropoda</taxon>
        <taxon>Hexapoda</taxon>
        <taxon>Insecta</taxon>
        <taxon>Pterygota</taxon>
        <taxon>Neoptera</taxon>
        <taxon>Endopterygota</taxon>
        <taxon>Diptera</taxon>
        <taxon>Brachycera</taxon>
        <taxon>Muscomorpha</taxon>
        <taxon>Platypezoidea</taxon>
        <taxon>Phoridae</taxon>
        <taxon>Megaseliini</taxon>
        <taxon>Megaselia</taxon>
    </lineage>
</organism>
<keyword evidence="2" id="KW-1185">Reference proteome</keyword>
<proteinExistence type="predicted"/>
<dbReference type="EMBL" id="CAQQ02389110">
    <property type="status" value="NOT_ANNOTATED_CDS"/>
    <property type="molecule type" value="Genomic_DNA"/>
</dbReference>
<evidence type="ECO:0000313" key="1">
    <source>
        <dbReference type="EnsemblMetazoa" id="MESCA008950-PA"/>
    </source>
</evidence>
<dbReference type="Proteomes" id="UP000015102">
    <property type="component" value="Unassembled WGS sequence"/>
</dbReference>
<evidence type="ECO:0000313" key="2">
    <source>
        <dbReference type="Proteomes" id="UP000015102"/>
    </source>
</evidence>
<protein>
    <submittedName>
        <fullName evidence="1">Uncharacterized protein</fullName>
    </submittedName>
</protein>
<reference evidence="1" key="2">
    <citation type="submission" date="2015-06" db="UniProtKB">
        <authorList>
            <consortium name="EnsemblMetazoa"/>
        </authorList>
    </citation>
    <scope>IDENTIFICATION</scope>
</reference>
<sequence>MDYIFRSTVPIPEPHAVVIALTSATIMTTKGRQRKNSSSPLEGSVYYHRNRAERNEAYVKSHPGNECVLAPLEGAKPLET</sequence>
<accession>T1GYL7</accession>
<reference evidence="2" key="1">
    <citation type="submission" date="2013-02" db="EMBL/GenBank/DDBJ databases">
        <authorList>
            <person name="Hughes D."/>
        </authorList>
    </citation>
    <scope>NUCLEOTIDE SEQUENCE</scope>
    <source>
        <strain>Durham</strain>
        <strain evidence="2">NC isolate 2 -- Noor lab</strain>
    </source>
</reference>
<dbReference type="EMBL" id="CAQQ02389109">
    <property type="status" value="NOT_ANNOTATED_CDS"/>
    <property type="molecule type" value="Genomic_DNA"/>
</dbReference>